<organism evidence="1 2">
    <name type="scientific">Athelia psychrophila</name>
    <dbReference type="NCBI Taxonomy" id="1759441"/>
    <lineage>
        <taxon>Eukaryota</taxon>
        <taxon>Fungi</taxon>
        <taxon>Dikarya</taxon>
        <taxon>Basidiomycota</taxon>
        <taxon>Agaricomycotina</taxon>
        <taxon>Agaricomycetes</taxon>
        <taxon>Agaricomycetidae</taxon>
        <taxon>Atheliales</taxon>
        <taxon>Atheliaceae</taxon>
        <taxon>Athelia</taxon>
    </lineage>
</organism>
<evidence type="ECO:0000313" key="2">
    <source>
        <dbReference type="Proteomes" id="UP000076532"/>
    </source>
</evidence>
<dbReference type="EMBL" id="KV417512">
    <property type="protein sequence ID" value="KZP26735.1"/>
    <property type="molecule type" value="Genomic_DNA"/>
</dbReference>
<evidence type="ECO:0000313" key="1">
    <source>
        <dbReference type="EMBL" id="KZP26735.1"/>
    </source>
</evidence>
<protein>
    <submittedName>
        <fullName evidence="1">Uncharacterized protein</fullName>
    </submittedName>
</protein>
<accession>A0A166Q471</accession>
<keyword evidence="2" id="KW-1185">Reference proteome</keyword>
<dbReference type="Proteomes" id="UP000076532">
    <property type="component" value="Unassembled WGS sequence"/>
</dbReference>
<proteinExistence type="predicted"/>
<dbReference type="AlphaFoldDB" id="A0A166Q471"/>
<sequence length="56" mass="6362">MCHRLRHCLPELLVLRGERLEVTEQSLRLLVLRPILVRGNLLIPAIMMSASGWVAS</sequence>
<name>A0A166Q471_9AGAM</name>
<gene>
    <name evidence="1" type="ORF">FIBSPDRAFT_854398</name>
</gene>
<reference evidence="1 2" key="1">
    <citation type="journal article" date="2016" name="Mol. Biol. Evol.">
        <title>Comparative Genomics of Early-Diverging Mushroom-Forming Fungi Provides Insights into the Origins of Lignocellulose Decay Capabilities.</title>
        <authorList>
            <person name="Nagy L.G."/>
            <person name="Riley R."/>
            <person name="Tritt A."/>
            <person name="Adam C."/>
            <person name="Daum C."/>
            <person name="Floudas D."/>
            <person name="Sun H."/>
            <person name="Yadav J.S."/>
            <person name="Pangilinan J."/>
            <person name="Larsson K.H."/>
            <person name="Matsuura K."/>
            <person name="Barry K."/>
            <person name="Labutti K."/>
            <person name="Kuo R."/>
            <person name="Ohm R.A."/>
            <person name="Bhattacharya S.S."/>
            <person name="Shirouzu T."/>
            <person name="Yoshinaga Y."/>
            <person name="Martin F.M."/>
            <person name="Grigoriev I.V."/>
            <person name="Hibbett D.S."/>
        </authorList>
    </citation>
    <scope>NUCLEOTIDE SEQUENCE [LARGE SCALE GENOMIC DNA]</scope>
    <source>
        <strain evidence="1 2">CBS 109695</strain>
    </source>
</reference>